<evidence type="ECO:0000256" key="5">
    <source>
        <dbReference type="ARBA" id="ARBA00023136"/>
    </source>
</evidence>
<gene>
    <name evidence="9" type="ORF">GWI33_007816</name>
</gene>
<keyword evidence="3 8" id="KW-0812">Transmembrane</keyword>
<keyword evidence="5 8" id="KW-0472">Membrane</keyword>
<evidence type="ECO:0000256" key="1">
    <source>
        <dbReference type="ARBA" id="ARBA00004651"/>
    </source>
</evidence>
<name>A0A834ISB2_RHYFE</name>
<dbReference type="OrthoDB" id="6819047at2759"/>
<dbReference type="Proteomes" id="UP000625711">
    <property type="component" value="Unassembled WGS sequence"/>
</dbReference>
<evidence type="ECO:0000256" key="4">
    <source>
        <dbReference type="ARBA" id="ARBA00022989"/>
    </source>
</evidence>
<keyword evidence="7" id="KW-0325">Glycoprotein</keyword>
<evidence type="ECO:0000256" key="2">
    <source>
        <dbReference type="ARBA" id="ARBA00022475"/>
    </source>
</evidence>
<evidence type="ECO:0000256" key="8">
    <source>
        <dbReference type="SAM" id="Phobius"/>
    </source>
</evidence>
<feature type="transmembrane region" description="Helical" evidence="8">
    <location>
        <begin position="287"/>
        <end position="310"/>
    </location>
</feature>
<evidence type="ECO:0008006" key="11">
    <source>
        <dbReference type="Google" id="ProtNLM"/>
    </source>
</evidence>
<protein>
    <recommendedName>
        <fullName evidence="11">Ionotropic receptor</fullName>
    </recommendedName>
</protein>
<accession>A0A834ISB2</accession>
<proteinExistence type="predicted"/>
<dbReference type="EMBL" id="JAACXV010000380">
    <property type="protein sequence ID" value="KAF7278952.1"/>
    <property type="molecule type" value="Genomic_DNA"/>
</dbReference>
<evidence type="ECO:0000313" key="9">
    <source>
        <dbReference type="EMBL" id="KAF7278952.1"/>
    </source>
</evidence>
<organism evidence="9 10">
    <name type="scientific">Rhynchophorus ferrugineus</name>
    <name type="common">Red palm weevil</name>
    <name type="synonym">Curculio ferrugineus</name>
    <dbReference type="NCBI Taxonomy" id="354439"/>
    <lineage>
        <taxon>Eukaryota</taxon>
        <taxon>Metazoa</taxon>
        <taxon>Ecdysozoa</taxon>
        <taxon>Arthropoda</taxon>
        <taxon>Hexapoda</taxon>
        <taxon>Insecta</taxon>
        <taxon>Pterygota</taxon>
        <taxon>Neoptera</taxon>
        <taxon>Endopterygota</taxon>
        <taxon>Coleoptera</taxon>
        <taxon>Polyphaga</taxon>
        <taxon>Cucujiformia</taxon>
        <taxon>Curculionidae</taxon>
        <taxon>Dryophthorinae</taxon>
        <taxon>Rhynchophorus</taxon>
    </lineage>
</organism>
<evidence type="ECO:0000256" key="3">
    <source>
        <dbReference type="ARBA" id="ARBA00022692"/>
    </source>
</evidence>
<dbReference type="PANTHER" id="PTHR42643:SF24">
    <property type="entry name" value="IONOTROPIC RECEPTOR 60A"/>
    <property type="match status" value="1"/>
</dbReference>
<dbReference type="AlphaFoldDB" id="A0A834ISB2"/>
<dbReference type="SUPFAM" id="SSF53850">
    <property type="entry name" value="Periplasmic binding protein-like II"/>
    <property type="match status" value="1"/>
</dbReference>
<dbReference type="PANTHER" id="PTHR42643">
    <property type="entry name" value="IONOTROPIC RECEPTOR 20A-RELATED"/>
    <property type="match status" value="1"/>
</dbReference>
<keyword evidence="2" id="KW-1003">Cell membrane</keyword>
<comment type="subcellular location">
    <subcellularLocation>
        <location evidence="1">Cell membrane</location>
        <topology evidence="1">Multi-pass membrane protein</topology>
    </subcellularLocation>
</comment>
<dbReference type="InterPro" id="IPR052192">
    <property type="entry name" value="Insect_Ionotropic_Sensory_Rcpt"/>
</dbReference>
<keyword evidence="4 8" id="KW-1133">Transmembrane helix</keyword>
<feature type="transmembrane region" description="Helical" evidence="8">
    <location>
        <begin position="502"/>
        <end position="526"/>
    </location>
</feature>
<evidence type="ECO:0000256" key="6">
    <source>
        <dbReference type="ARBA" id="ARBA00023170"/>
    </source>
</evidence>
<evidence type="ECO:0000256" key="7">
    <source>
        <dbReference type="ARBA" id="ARBA00023180"/>
    </source>
</evidence>
<sequence length="532" mass="62144">MPLLNNENKIPCYIQNQLIHDKDIKSIVFVNSHLPADETLLVKSITLVKRITTVSVVNNFTKELNLNSVDISHIFIFLDNINDIPSASSAIANQEVFSLNNPKYYFLFIKPTDNSRDEIKNILDQVWKCHELWKYVLVFCMETEWLRIVSYNPFKQLLVEFQSDCNNTTMFSNMLKNVNGYRIKTIFFYTLKSSKMENGKCRGNDCEVMETFFNYINATNEEVVLNVTEDLLYPVSQDYIKQDRADVMFNNMFLYIELYKYSAFAFAHSNVYAVVPRASTLTFLTNIIFMFTPIVWIGIGIIPLIYYHLLSIFDNYAIGKHHVRGILISKYVYALIFTCIFQSMIITTLTSPKYRKNIETLHDLFESNLSIYGVKDWMYMFHREVAIRYKPWNNTSITSALNNLTLDGAYIVGEYWLNLFLKNKTRIGGTYNDYYYKIKEAVGTGLLTYYTRRNSPYREIIYKITLLRNMAGLDKEFGYREINFTKALKSKSLTLIHLQSSFVFLSVGWILSTLVFSIEVITNIILQHIKTK</sequence>
<evidence type="ECO:0000313" key="10">
    <source>
        <dbReference type="Proteomes" id="UP000625711"/>
    </source>
</evidence>
<comment type="caution">
    <text evidence="9">The sequence shown here is derived from an EMBL/GenBank/DDBJ whole genome shotgun (WGS) entry which is preliminary data.</text>
</comment>
<dbReference type="GO" id="GO:0005886">
    <property type="term" value="C:plasma membrane"/>
    <property type="evidence" value="ECO:0007669"/>
    <property type="project" value="UniProtKB-SubCell"/>
</dbReference>
<keyword evidence="6" id="KW-0675">Receptor</keyword>
<reference evidence="9" key="1">
    <citation type="submission" date="2020-08" db="EMBL/GenBank/DDBJ databases">
        <title>Genome sequencing and assembly of the red palm weevil Rhynchophorus ferrugineus.</title>
        <authorList>
            <person name="Dias G.B."/>
            <person name="Bergman C.M."/>
            <person name="Manee M."/>
        </authorList>
    </citation>
    <scope>NUCLEOTIDE SEQUENCE</scope>
    <source>
        <strain evidence="9">AA-2017</strain>
        <tissue evidence="9">Whole larva</tissue>
    </source>
</reference>
<feature type="transmembrane region" description="Helical" evidence="8">
    <location>
        <begin position="331"/>
        <end position="349"/>
    </location>
</feature>
<keyword evidence="10" id="KW-1185">Reference proteome</keyword>